<dbReference type="PANTHER" id="PTHR22923:SF116">
    <property type="entry name" value="C1Q DOMAIN-CONTAINING PROTEIN"/>
    <property type="match status" value="1"/>
</dbReference>
<gene>
    <name evidence="5" type="ORF">KUTeg_010147</name>
</gene>
<sequence length="147" mass="16343">MNTTVSSPNSRIRVSVKHVAFSASLSHDISNNVKSYKIIFDKIITNIGNGYNTKTGIFTVPIDGLYVFDWTILTHSGKIFNTELVVNGIPKRRNNADSGRGRFISSGSSMVTLSLHKNDKVWIRKFETAGNSMHGNYWPGFSGFRLA</sequence>
<dbReference type="SUPFAM" id="SSF49842">
    <property type="entry name" value="TNF-like"/>
    <property type="match status" value="1"/>
</dbReference>
<protein>
    <recommendedName>
        <fullName evidence="4">C1q domain-containing protein</fullName>
    </recommendedName>
</protein>
<dbReference type="PANTHER" id="PTHR22923">
    <property type="entry name" value="CEREBELLIN-RELATED"/>
    <property type="match status" value="1"/>
</dbReference>
<dbReference type="InterPro" id="IPR001073">
    <property type="entry name" value="C1q_dom"/>
</dbReference>
<evidence type="ECO:0000256" key="3">
    <source>
        <dbReference type="ARBA" id="ARBA00022729"/>
    </source>
</evidence>
<dbReference type="Proteomes" id="UP001217089">
    <property type="component" value="Unassembled WGS sequence"/>
</dbReference>
<reference evidence="5 6" key="1">
    <citation type="submission" date="2022-12" db="EMBL/GenBank/DDBJ databases">
        <title>Chromosome-level genome of Tegillarca granosa.</title>
        <authorList>
            <person name="Kim J."/>
        </authorList>
    </citation>
    <scope>NUCLEOTIDE SEQUENCE [LARGE SCALE GENOMIC DNA]</scope>
    <source>
        <strain evidence="5">Teg-2019</strain>
        <tissue evidence="5">Adductor muscle</tissue>
    </source>
</reference>
<dbReference type="InterPro" id="IPR050822">
    <property type="entry name" value="Cerebellin_Synaptic_Org"/>
</dbReference>
<evidence type="ECO:0000313" key="6">
    <source>
        <dbReference type="Proteomes" id="UP001217089"/>
    </source>
</evidence>
<dbReference type="Pfam" id="PF00386">
    <property type="entry name" value="C1q"/>
    <property type="match status" value="1"/>
</dbReference>
<proteinExistence type="predicted"/>
<evidence type="ECO:0000313" key="5">
    <source>
        <dbReference type="EMBL" id="KAJ8312774.1"/>
    </source>
</evidence>
<name>A0ABQ9F5X3_TEGGR</name>
<dbReference type="PROSITE" id="PS50871">
    <property type="entry name" value="C1Q"/>
    <property type="match status" value="1"/>
</dbReference>
<keyword evidence="2" id="KW-0964">Secreted</keyword>
<accession>A0ABQ9F5X3</accession>
<dbReference type="Gene3D" id="2.60.120.40">
    <property type="match status" value="1"/>
</dbReference>
<keyword evidence="3" id="KW-0732">Signal</keyword>
<dbReference type="SMART" id="SM00110">
    <property type="entry name" value="C1Q"/>
    <property type="match status" value="1"/>
</dbReference>
<comment type="caution">
    <text evidence="5">The sequence shown here is derived from an EMBL/GenBank/DDBJ whole genome shotgun (WGS) entry which is preliminary data.</text>
</comment>
<dbReference type="EMBL" id="JARBDR010000440">
    <property type="protein sequence ID" value="KAJ8312774.1"/>
    <property type="molecule type" value="Genomic_DNA"/>
</dbReference>
<evidence type="ECO:0000259" key="4">
    <source>
        <dbReference type="PROSITE" id="PS50871"/>
    </source>
</evidence>
<comment type="subcellular location">
    <subcellularLocation>
        <location evidence="1">Secreted</location>
    </subcellularLocation>
</comment>
<keyword evidence="6" id="KW-1185">Reference proteome</keyword>
<feature type="domain" description="C1q" evidence="4">
    <location>
        <begin position="14"/>
        <end position="147"/>
    </location>
</feature>
<evidence type="ECO:0000256" key="2">
    <source>
        <dbReference type="ARBA" id="ARBA00022525"/>
    </source>
</evidence>
<dbReference type="PRINTS" id="PR00007">
    <property type="entry name" value="COMPLEMNTC1Q"/>
</dbReference>
<organism evidence="5 6">
    <name type="scientific">Tegillarca granosa</name>
    <name type="common">Malaysian cockle</name>
    <name type="synonym">Anadara granosa</name>
    <dbReference type="NCBI Taxonomy" id="220873"/>
    <lineage>
        <taxon>Eukaryota</taxon>
        <taxon>Metazoa</taxon>
        <taxon>Spiralia</taxon>
        <taxon>Lophotrochozoa</taxon>
        <taxon>Mollusca</taxon>
        <taxon>Bivalvia</taxon>
        <taxon>Autobranchia</taxon>
        <taxon>Pteriomorphia</taxon>
        <taxon>Arcoida</taxon>
        <taxon>Arcoidea</taxon>
        <taxon>Arcidae</taxon>
        <taxon>Tegillarca</taxon>
    </lineage>
</organism>
<dbReference type="InterPro" id="IPR008983">
    <property type="entry name" value="Tumour_necrosis_fac-like_dom"/>
</dbReference>
<evidence type="ECO:0000256" key="1">
    <source>
        <dbReference type="ARBA" id="ARBA00004613"/>
    </source>
</evidence>